<keyword evidence="3" id="KW-1185">Reference proteome</keyword>
<accession>A0ABY6K2N2</accession>
<dbReference type="EMBL" id="CP092864">
    <property type="protein sequence ID" value="UYV63063.1"/>
    <property type="molecule type" value="Genomic_DNA"/>
</dbReference>
<proteinExistence type="predicted"/>
<evidence type="ECO:0000256" key="1">
    <source>
        <dbReference type="SAM" id="MobiDB-lite"/>
    </source>
</evidence>
<dbReference type="Proteomes" id="UP001235939">
    <property type="component" value="Chromosome 02"/>
</dbReference>
<evidence type="ECO:0000313" key="3">
    <source>
        <dbReference type="Proteomes" id="UP001235939"/>
    </source>
</evidence>
<feature type="compositionally biased region" description="Basic residues" evidence="1">
    <location>
        <begin position="41"/>
        <end position="55"/>
    </location>
</feature>
<evidence type="ECO:0000313" key="2">
    <source>
        <dbReference type="EMBL" id="UYV63063.1"/>
    </source>
</evidence>
<feature type="compositionally biased region" description="Polar residues" evidence="1">
    <location>
        <begin position="17"/>
        <end position="40"/>
    </location>
</feature>
<feature type="region of interest" description="Disordered" evidence="1">
    <location>
        <begin position="1"/>
        <end position="60"/>
    </location>
</feature>
<organism evidence="2 3">
    <name type="scientific">Cordylochernes scorpioides</name>
    <dbReference type="NCBI Taxonomy" id="51811"/>
    <lineage>
        <taxon>Eukaryota</taxon>
        <taxon>Metazoa</taxon>
        <taxon>Ecdysozoa</taxon>
        <taxon>Arthropoda</taxon>
        <taxon>Chelicerata</taxon>
        <taxon>Arachnida</taxon>
        <taxon>Pseudoscorpiones</taxon>
        <taxon>Cheliferoidea</taxon>
        <taxon>Chernetidae</taxon>
        <taxon>Cordylochernes</taxon>
    </lineage>
</organism>
<protein>
    <submittedName>
        <fullName evidence="2">Uncharacterized protein</fullName>
    </submittedName>
</protein>
<name>A0ABY6K2N2_9ARAC</name>
<reference evidence="2 3" key="1">
    <citation type="submission" date="2022-01" db="EMBL/GenBank/DDBJ databases">
        <title>A chromosomal length assembly of Cordylochernes scorpioides.</title>
        <authorList>
            <person name="Zeh D."/>
            <person name="Zeh J."/>
        </authorList>
    </citation>
    <scope>NUCLEOTIDE SEQUENCE [LARGE SCALE GENOMIC DNA]</scope>
    <source>
        <strain evidence="2">IN4F17</strain>
        <tissue evidence="2">Whole Body</tissue>
    </source>
</reference>
<sequence>MKQSNHIQAVRTEHHNPISSRQSQQNETVQPYPGSQNRTTQRGRPRYIRTGKPGRPRKEYHTANLSTQELLEAKYLTDSKHAEEALSGKYPYFWRKAMEEEFDSLIEQNLGIG</sequence>
<gene>
    <name evidence="2" type="ORF">LAZ67_2003026</name>
</gene>